<reference evidence="1 2" key="1">
    <citation type="submission" date="2017-02" db="EMBL/GenBank/DDBJ databases">
        <authorList>
            <person name="Peterson S.W."/>
        </authorList>
    </citation>
    <scope>NUCLEOTIDE SEQUENCE [LARGE SCALE GENOMIC DNA]</scope>
    <source>
        <strain evidence="1 2">P15</strain>
    </source>
</reference>
<proteinExistence type="predicted"/>
<evidence type="ECO:0000313" key="2">
    <source>
        <dbReference type="Proteomes" id="UP000190341"/>
    </source>
</evidence>
<gene>
    <name evidence="1" type="ORF">SAMN06296058_0682</name>
</gene>
<dbReference type="OrthoDB" id="6039409at2"/>
<dbReference type="RefSeq" id="WP_139381371.1">
    <property type="nucleotide sequence ID" value="NZ_BMCL01000003.1"/>
</dbReference>
<name>A0A1T5JBZ9_9GAMM</name>
<protein>
    <submittedName>
        <fullName evidence="1">Uncharacterized protein</fullName>
    </submittedName>
</protein>
<dbReference type="STRING" id="428993.SAMN06296058_0682"/>
<evidence type="ECO:0000313" key="1">
    <source>
        <dbReference type="EMBL" id="SKC48768.1"/>
    </source>
</evidence>
<keyword evidence="2" id="KW-1185">Reference proteome</keyword>
<dbReference type="AlphaFoldDB" id="A0A1T5JBZ9"/>
<dbReference type="Proteomes" id="UP000190341">
    <property type="component" value="Unassembled WGS sequence"/>
</dbReference>
<sequence length="92" mass="10957">MWFWHVLALHLGCTVAELRKRMTRAEFRRWWQFHQRNPIDPIGMHIRPAALGSYYTAKYGFAKTSESFDDVFQLLVPTHPDDEAWDVFNAFL</sequence>
<dbReference type="EMBL" id="FUZV01000001">
    <property type="protein sequence ID" value="SKC48768.1"/>
    <property type="molecule type" value="Genomic_DNA"/>
</dbReference>
<accession>A0A1T5JBZ9</accession>
<organism evidence="1 2">
    <name type="scientific">Pseudoxanthomonas indica</name>
    <dbReference type="NCBI Taxonomy" id="428993"/>
    <lineage>
        <taxon>Bacteria</taxon>
        <taxon>Pseudomonadati</taxon>
        <taxon>Pseudomonadota</taxon>
        <taxon>Gammaproteobacteria</taxon>
        <taxon>Lysobacterales</taxon>
        <taxon>Lysobacteraceae</taxon>
        <taxon>Pseudoxanthomonas</taxon>
    </lineage>
</organism>